<reference evidence="3" key="1">
    <citation type="journal article" date="2024" name="IScience">
        <title>Strigolactones Initiate the Formation of Haustorium-like Structures in Castilleja.</title>
        <authorList>
            <person name="Buerger M."/>
            <person name="Peterson D."/>
            <person name="Chory J."/>
        </authorList>
    </citation>
    <scope>NUCLEOTIDE SEQUENCE [LARGE SCALE GENOMIC DNA]</scope>
</reference>
<feature type="transmembrane region" description="Helical" evidence="1">
    <location>
        <begin position="21"/>
        <end position="41"/>
    </location>
</feature>
<dbReference type="AlphaFoldDB" id="A0ABD3BMR0"/>
<proteinExistence type="predicted"/>
<evidence type="ECO:0000313" key="2">
    <source>
        <dbReference type="EMBL" id="KAL3618750.1"/>
    </source>
</evidence>
<accession>A0ABD3BMR0</accession>
<gene>
    <name evidence="2" type="ORF">CASFOL_037412</name>
</gene>
<keyword evidence="3" id="KW-1185">Reference proteome</keyword>
<name>A0ABD3BMR0_9LAMI</name>
<dbReference type="EMBL" id="JAVIJP010000078">
    <property type="protein sequence ID" value="KAL3618750.1"/>
    <property type="molecule type" value="Genomic_DNA"/>
</dbReference>
<keyword evidence="1" id="KW-0812">Transmembrane</keyword>
<protein>
    <submittedName>
        <fullName evidence="2">Uncharacterized protein</fullName>
    </submittedName>
</protein>
<sequence length="75" mass="8688">MKKRRTVRKSHENKSMCIAIFTIRMAILTMLVAIFITYAIYTERTSKEAGEPEILNVMSTANLMWARHVPIIESM</sequence>
<comment type="caution">
    <text evidence="2">The sequence shown here is derived from an EMBL/GenBank/DDBJ whole genome shotgun (WGS) entry which is preliminary data.</text>
</comment>
<keyword evidence="1" id="KW-0472">Membrane</keyword>
<keyword evidence="1" id="KW-1133">Transmembrane helix</keyword>
<organism evidence="2 3">
    <name type="scientific">Castilleja foliolosa</name>
    <dbReference type="NCBI Taxonomy" id="1961234"/>
    <lineage>
        <taxon>Eukaryota</taxon>
        <taxon>Viridiplantae</taxon>
        <taxon>Streptophyta</taxon>
        <taxon>Embryophyta</taxon>
        <taxon>Tracheophyta</taxon>
        <taxon>Spermatophyta</taxon>
        <taxon>Magnoliopsida</taxon>
        <taxon>eudicotyledons</taxon>
        <taxon>Gunneridae</taxon>
        <taxon>Pentapetalae</taxon>
        <taxon>asterids</taxon>
        <taxon>lamiids</taxon>
        <taxon>Lamiales</taxon>
        <taxon>Orobanchaceae</taxon>
        <taxon>Pedicularideae</taxon>
        <taxon>Castillejinae</taxon>
        <taxon>Castilleja</taxon>
    </lineage>
</organism>
<dbReference type="Proteomes" id="UP001632038">
    <property type="component" value="Unassembled WGS sequence"/>
</dbReference>
<evidence type="ECO:0000256" key="1">
    <source>
        <dbReference type="SAM" id="Phobius"/>
    </source>
</evidence>
<evidence type="ECO:0000313" key="3">
    <source>
        <dbReference type="Proteomes" id="UP001632038"/>
    </source>
</evidence>